<name>A0A0W1A977_9GAMM</name>
<keyword evidence="2" id="KW-1185">Reference proteome</keyword>
<protein>
    <submittedName>
        <fullName evidence="1">Uncharacterized protein</fullName>
    </submittedName>
</protein>
<proteinExistence type="predicted"/>
<dbReference type="AlphaFoldDB" id="A0A0W1A977"/>
<dbReference type="RefSeq" id="WP_058493559.1">
    <property type="nucleotide sequence ID" value="NZ_LNZC01000022.1"/>
</dbReference>
<gene>
    <name evidence="1" type="ORF">Lwor_1772</name>
</gene>
<sequence length="391" mass="45612">MNRNNIRRLFILGAGFSKPAGLPLGTQLLQEIVNYVDSPTNNIFSEYKELFIGTITEYQDYSNKKINEVNIEEFIEYIDYKSFLNFYGTLNSRSRQGNNIQKVIRVLIATVLLKKQEQAHNTNLYNNFAEALTNNDIVITLNYDTLIEYFLQKKGQKFRLLPPWIYKDKLNFEPYDGVTLLKVHGSINCFNLNEYYEKQRTDNLNNPHSLLPADFIFNNHGNDKPKLNPIVPMNIELTIETNLKYLYWLSDQDLNEFIKVYNNPLGRIDNNEAPALTHPILLSPSYSKLLYSDSIKDLFYGAGFYGSDNDQIIIIGCSLVDYDKYIRQWVFDIVRQYRRMNHTKEISVINYASRKKQKIEIQKTYSYLGSDKIKFIFDGFSEKSLASILSN</sequence>
<dbReference type="EMBL" id="LNZC01000022">
    <property type="protein sequence ID" value="KTD77890.1"/>
    <property type="molecule type" value="Genomic_DNA"/>
</dbReference>
<accession>A0A0W1A977</accession>
<dbReference type="PATRIC" id="fig|45076.6.peg.1923"/>
<evidence type="ECO:0000313" key="1">
    <source>
        <dbReference type="EMBL" id="KTD77890.1"/>
    </source>
</evidence>
<organism evidence="1 2">
    <name type="scientific">Legionella worsleiensis</name>
    <dbReference type="NCBI Taxonomy" id="45076"/>
    <lineage>
        <taxon>Bacteria</taxon>
        <taxon>Pseudomonadati</taxon>
        <taxon>Pseudomonadota</taxon>
        <taxon>Gammaproteobacteria</taxon>
        <taxon>Legionellales</taxon>
        <taxon>Legionellaceae</taxon>
        <taxon>Legionella</taxon>
    </lineage>
</organism>
<comment type="caution">
    <text evidence="1">The sequence shown here is derived from an EMBL/GenBank/DDBJ whole genome shotgun (WGS) entry which is preliminary data.</text>
</comment>
<dbReference type="Proteomes" id="UP000054662">
    <property type="component" value="Unassembled WGS sequence"/>
</dbReference>
<reference evidence="1 2" key="1">
    <citation type="submission" date="2015-11" db="EMBL/GenBank/DDBJ databases">
        <title>Genomic analysis of 38 Legionella species identifies large and diverse effector repertoires.</title>
        <authorList>
            <person name="Burstein D."/>
            <person name="Amaro F."/>
            <person name="Zusman T."/>
            <person name="Lifshitz Z."/>
            <person name="Cohen O."/>
            <person name="Gilbert J.A."/>
            <person name="Pupko T."/>
            <person name="Shuman H.A."/>
            <person name="Segal G."/>
        </authorList>
    </citation>
    <scope>NUCLEOTIDE SEQUENCE [LARGE SCALE GENOMIC DNA]</scope>
    <source>
        <strain evidence="1 2">ATCC 49508</strain>
    </source>
</reference>
<evidence type="ECO:0000313" key="2">
    <source>
        <dbReference type="Proteomes" id="UP000054662"/>
    </source>
</evidence>